<dbReference type="UniPathway" id="UPA00196"/>
<keyword evidence="2" id="KW-1133">Transmembrane helix</keyword>
<evidence type="ECO:0000313" key="3">
    <source>
        <dbReference type="EMBL" id="CDI87802.1"/>
    </source>
</evidence>
<dbReference type="AlphaFoldDB" id="U6H7D7"/>
<evidence type="ECO:0000256" key="1">
    <source>
        <dbReference type="SAM" id="MobiDB-lite"/>
    </source>
</evidence>
<evidence type="ECO:0000313" key="4">
    <source>
        <dbReference type="Proteomes" id="UP000018201"/>
    </source>
</evidence>
<protein>
    <recommendedName>
        <fullName evidence="5">GPI transamidase component PIG-S</fullName>
    </recommendedName>
</protein>
<name>U6H7D7_9EIME</name>
<reference evidence="3" key="1">
    <citation type="submission" date="2013-10" db="EMBL/GenBank/DDBJ databases">
        <title>Genomic analysis of the causative agents of coccidiosis in chickens.</title>
        <authorList>
            <person name="Reid A.J."/>
            <person name="Blake D."/>
            <person name="Billington K."/>
            <person name="Browne H."/>
            <person name="Dunn M."/>
            <person name="Hung S."/>
            <person name="Kawahara F."/>
            <person name="Miranda-Saavedra D."/>
            <person name="Mourier T."/>
            <person name="Nagra H."/>
            <person name="Otto T.D."/>
            <person name="Rawlings N."/>
            <person name="Sanchez A."/>
            <person name="Sanders M."/>
            <person name="Subramaniam C."/>
            <person name="Tay Y."/>
            <person name="Dear P."/>
            <person name="Doerig C."/>
            <person name="Gruber A."/>
            <person name="Parkinson J."/>
            <person name="Shirley M."/>
            <person name="Wan K.L."/>
            <person name="Berriman M."/>
            <person name="Tomley F."/>
            <person name="Pain A."/>
        </authorList>
    </citation>
    <scope>NUCLEOTIDE SEQUENCE [LARGE SCALE GENOMIC DNA]</scope>
    <source>
        <strain evidence="3">Houghton</strain>
    </source>
</reference>
<dbReference type="OrthoDB" id="347585at2759"/>
<dbReference type="GO" id="GO:0016020">
    <property type="term" value="C:membrane"/>
    <property type="evidence" value="ECO:0007669"/>
    <property type="project" value="GOC"/>
</dbReference>
<keyword evidence="2" id="KW-0812">Transmembrane</keyword>
<feature type="region of interest" description="Disordered" evidence="1">
    <location>
        <begin position="156"/>
        <end position="185"/>
    </location>
</feature>
<gene>
    <name evidence="3" type="ORF">EPH_0013700</name>
</gene>
<feature type="transmembrane region" description="Helical" evidence="2">
    <location>
        <begin position="849"/>
        <end position="868"/>
    </location>
</feature>
<accession>U6H7D7</accession>
<feature type="region of interest" description="Disordered" evidence="1">
    <location>
        <begin position="401"/>
        <end position="439"/>
    </location>
</feature>
<sequence>MAAPLLRAKGNTAWDMMAAHCPCTPMDSHLAFTSFSPDIKTQAQLNTVQPAPCWRRMTGRGPTVRPLALSVFTCINVVLCWLWWQGIQVERHDLPDPCSYLQAEGQPLLVSRPNSAGAHGLQSDRSEKLATPGSLLKNCAISGAALAHLERWQSQLHNPSSGRDGKGPPSNATPPGDLPSCPSTSSSHGELLQWLTALRVVPLCPDALPAARQVYRHLASVGETDTTPSPTYTACTAIPVASVLEAAGREAPAVSGSANVLLAVSLLPPPQQAAACTADAKALRAALRHTDEQAVADGAPEGLNTLHIFVTTQRSEEAVPRLHIGAGSSLLLVVPISSSNSNSSKEDASGSEQSGAALLQVAAEATAQALGRWVLSPQRGDAAISGDLRLRLWLLGDTDKGNDGAAYPDDQEEEGGSMRDGVRDPRGASGSDAWGQPKWAVGPSAPSRLTWDGGLFLRMHLRGFLEAVSSLLDLQITSQVVPDSGLEQVEWDLLRRGLGIGGRAEEAFQEETVRRLLNLQEQWGSDPDYSPSASSVNLTVYRPSSPTDAWPPGSALALPSWGFITFGMPLPQLEFDPQGISDLSPQRLQEAAVVSGAWIAQLRFLLGLQATPELQQKNPAAPSCRPLADSSLCGEDCRAQRCGWRVETADAASAPYDIVLLQQEDASGGVFSDTDFALAPSRAVLVGDGGSSSRRVDVYLHPSSRGLTGWEFGGLAAEEHFKMITEAANNIQKLHTVLRSGTDLRVTERVAHAMHQCRTLPEAAKEFLVGSDPGVCPMEVSDGSPLLAPFGPLTVRADCNVSKRPPLGKGAMYRQLALLLARAAVKDSKALLADETLEPAPFFSLHFNMAVHVPLLLPFVLPTIVSLIRAAKFALRK</sequence>
<dbReference type="VEuPathDB" id="ToxoDB:EPH_0013700"/>
<keyword evidence="4" id="KW-1185">Reference proteome</keyword>
<dbReference type="EMBL" id="HG708309">
    <property type="protein sequence ID" value="CDI87802.1"/>
    <property type="molecule type" value="Genomic_DNA"/>
</dbReference>
<dbReference type="Proteomes" id="UP000018201">
    <property type="component" value="Unassembled WGS sequence"/>
</dbReference>
<proteinExistence type="predicted"/>
<organism evidence="3 4">
    <name type="scientific">Eimeria praecox</name>
    <dbReference type="NCBI Taxonomy" id="51316"/>
    <lineage>
        <taxon>Eukaryota</taxon>
        <taxon>Sar</taxon>
        <taxon>Alveolata</taxon>
        <taxon>Apicomplexa</taxon>
        <taxon>Conoidasida</taxon>
        <taxon>Coccidia</taxon>
        <taxon>Eucoccidiorida</taxon>
        <taxon>Eimeriorina</taxon>
        <taxon>Eimeriidae</taxon>
        <taxon>Eimeria</taxon>
    </lineage>
</organism>
<keyword evidence="2" id="KW-0472">Membrane</keyword>
<dbReference type="GO" id="GO:0006506">
    <property type="term" value="P:GPI anchor biosynthetic process"/>
    <property type="evidence" value="ECO:0007669"/>
    <property type="project" value="UniProtKB-UniPathway"/>
</dbReference>
<evidence type="ECO:0000256" key="2">
    <source>
        <dbReference type="SAM" id="Phobius"/>
    </source>
</evidence>
<reference evidence="3" key="2">
    <citation type="submission" date="2013-10" db="EMBL/GenBank/DDBJ databases">
        <authorList>
            <person name="Aslett M."/>
        </authorList>
    </citation>
    <scope>NUCLEOTIDE SEQUENCE [LARGE SCALE GENOMIC DNA]</scope>
    <source>
        <strain evidence="3">Houghton</strain>
    </source>
</reference>
<evidence type="ECO:0008006" key="5">
    <source>
        <dbReference type="Google" id="ProtNLM"/>
    </source>
</evidence>
<feature type="compositionally biased region" description="Basic and acidic residues" evidence="1">
    <location>
        <begin position="416"/>
        <end position="426"/>
    </location>
</feature>